<dbReference type="AlphaFoldDB" id="A0AAD0RSM7"/>
<dbReference type="RefSeq" id="WP_118268231.1">
    <property type="nucleotide sequence ID" value="NZ_CP031968.1"/>
</dbReference>
<name>A0AAD0RSM7_9NEIS</name>
<proteinExistence type="predicted"/>
<gene>
    <name evidence="1" type="ORF">D1345_16990</name>
</gene>
<reference evidence="1 2" key="1">
    <citation type="submission" date="2018-08" db="EMBL/GenBank/DDBJ databases">
        <title>Complete genome sequence of JP2-74.</title>
        <authorList>
            <person name="Wu L."/>
        </authorList>
    </citation>
    <scope>NUCLEOTIDE SEQUENCE [LARGE SCALE GENOMIC DNA]</scope>
    <source>
        <strain evidence="1 2">JP2-74</strain>
    </source>
</reference>
<accession>A0AAD0RSM7</accession>
<evidence type="ECO:0000313" key="1">
    <source>
        <dbReference type="EMBL" id="AXT47767.1"/>
    </source>
</evidence>
<protein>
    <submittedName>
        <fullName evidence="1">Uncharacterized protein</fullName>
    </submittedName>
</protein>
<dbReference type="EMBL" id="CP031968">
    <property type="protein sequence ID" value="AXT47767.1"/>
    <property type="molecule type" value="Genomic_DNA"/>
</dbReference>
<organism evidence="1 2">
    <name type="scientific">Chromobacterium rhizoryzae</name>
    <dbReference type="NCBI Taxonomy" id="1778675"/>
    <lineage>
        <taxon>Bacteria</taxon>
        <taxon>Pseudomonadati</taxon>
        <taxon>Pseudomonadota</taxon>
        <taxon>Betaproteobacteria</taxon>
        <taxon>Neisseriales</taxon>
        <taxon>Chromobacteriaceae</taxon>
        <taxon>Chromobacterium</taxon>
    </lineage>
</organism>
<keyword evidence="2" id="KW-1185">Reference proteome</keyword>
<sequence>MNVQTNLYTRLVQAATGKYRAELDAVNGQLHNIDRAERIARRLRDIELEATAEAGPGAVPFIVLRLPIELLQLQGNVIALVRNTLERQLVQNGCDSQGRDCFQILDDERASLELVVEPI</sequence>
<dbReference type="Proteomes" id="UP000259465">
    <property type="component" value="Chromosome"/>
</dbReference>
<evidence type="ECO:0000313" key="2">
    <source>
        <dbReference type="Proteomes" id="UP000259465"/>
    </source>
</evidence>
<dbReference type="KEGG" id="crz:D1345_16990"/>